<dbReference type="Gene3D" id="1.10.8.60">
    <property type="match status" value="1"/>
</dbReference>
<evidence type="ECO:0000313" key="17">
    <source>
        <dbReference type="Proteomes" id="UP000290189"/>
    </source>
</evidence>
<dbReference type="Proteomes" id="UP000039324">
    <property type="component" value="Unassembled WGS sequence"/>
</dbReference>
<geneLocation type="mitochondrion" evidence="15"/>
<dbReference type="OMA" id="VEWYQEV"/>
<evidence type="ECO:0000256" key="8">
    <source>
        <dbReference type="PIRNR" id="PIRNR001174"/>
    </source>
</evidence>
<evidence type="ECO:0000313" key="14">
    <source>
        <dbReference type="EMBL" id="CEO99345.1"/>
    </source>
</evidence>
<dbReference type="GO" id="GO:0005759">
    <property type="term" value="C:mitochondrial matrix"/>
    <property type="evidence" value="ECO:0007669"/>
    <property type="project" value="UniProtKB-SubCell"/>
</dbReference>
<evidence type="ECO:0000259" key="13">
    <source>
        <dbReference type="PROSITE" id="PS51787"/>
    </source>
</evidence>
<evidence type="ECO:0000256" key="6">
    <source>
        <dbReference type="ARBA" id="ARBA00022840"/>
    </source>
</evidence>
<feature type="active site" evidence="9 11">
    <location>
        <position position="756"/>
    </location>
</feature>
<feature type="domain" description="Lon N-terminal" evidence="13">
    <location>
        <begin position="73"/>
        <end position="274"/>
    </location>
</feature>
<dbReference type="InterPro" id="IPR046336">
    <property type="entry name" value="Lon_prtase_N_sf"/>
</dbReference>
<keyword evidence="15" id="KW-0496">Mitochondrion</keyword>
<dbReference type="InterPro" id="IPR003593">
    <property type="entry name" value="AAA+_ATPase"/>
</dbReference>
<name>A0A0G4IVK9_PLABS</name>
<protein>
    <recommendedName>
        <fullName evidence="8">Lon protease homolog</fullName>
        <ecNumber evidence="8">3.4.21.-</ecNumber>
    </recommendedName>
</protein>
<comment type="subcellular location">
    <subcellularLocation>
        <location evidence="1">Mitochondrion matrix</location>
    </subcellularLocation>
</comment>
<comment type="catalytic activity">
    <reaction evidence="7">
        <text>Hydrolysis of proteins in presence of ATP.</text>
        <dbReference type="EC" id="3.4.21.53"/>
    </reaction>
</comment>
<dbReference type="FunFam" id="1.20.5.5270:FF:000001">
    <property type="entry name" value="Lon protease homolog, mitochondrial"/>
    <property type="match status" value="1"/>
</dbReference>
<evidence type="ECO:0000256" key="10">
    <source>
        <dbReference type="PIRSR" id="PIRSR001174-2"/>
    </source>
</evidence>
<dbReference type="InterPro" id="IPR008269">
    <property type="entry name" value="Lon_proteolytic"/>
</dbReference>
<evidence type="ECO:0000313" key="16">
    <source>
        <dbReference type="Proteomes" id="UP000039324"/>
    </source>
</evidence>
<evidence type="ECO:0000256" key="7">
    <source>
        <dbReference type="ARBA" id="ARBA00050665"/>
    </source>
</evidence>
<dbReference type="FunFam" id="3.40.50.300:FF:000021">
    <property type="entry name" value="Lon protease homolog"/>
    <property type="match status" value="1"/>
</dbReference>
<evidence type="ECO:0000256" key="4">
    <source>
        <dbReference type="ARBA" id="ARBA00022801"/>
    </source>
</evidence>
<evidence type="ECO:0000256" key="3">
    <source>
        <dbReference type="ARBA" id="ARBA00022741"/>
    </source>
</evidence>
<dbReference type="PRINTS" id="PR00830">
    <property type="entry name" value="ENDOLAPTASE"/>
</dbReference>
<dbReference type="EC" id="3.4.21.-" evidence="8"/>
<dbReference type="Gene3D" id="1.20.5.5270">
    <property type="match status" value="1"/>
</dbReference>
<dbReference type="InterPro" id="IPR003959">
    <property type="entry name" value="ATPase_AAA_core"/>
</dbReference>
<evidence type="ECO:0000256" key="1">
    <source>
        <dbReference type="ARBA" id="ARBA00004305"/>
    </source>
</evidence>
<keyword evidence="3 8" id="KW-0547">Nucleotide-binding</keyword>
<evidence type="ECO:0000259" key="12">
    <source>
        <dbReference type="PROSITE" id="PS51786"/>
    </source>
</evidence>
<dbReference type="InterPro" id="IPR004815">
    <property type="entry name" value="Lon_bac/euk-typ"/>
</dbReference>
<dbReference type="GO" id="GO:0004176">
    <property type="term" value="F:ATP-dependent peptidase activity"/>
    <property type="evidence" value="ECO:0007669"/>
    <property type="project" value="UniProtKB-UniRule"/>
</dbReference>
<dbReference type="SMART" id="SM00464">
    <property type="entry name" value="LON"/>
    <property type="match status" value="1"/>
</dbReference>
<dbReference type="InterPro" id="IPR020568">
    <property type="entry name" value="Ribosomal_Su5_D2-typ_SF"/>
</dbReference>
<dbReference type="FunFam" id="3.30.230.10:FF:000015">
    <property type="entry name" value="Lon protease homolog, mitochondrial"/>
    <property type="match status" value="1"/>
</dbReference>
<dbReference type="CDD" id="cd19500">
    <property type="entry name" value="RecA-like_Lon"/>
    <property type="match status" value="1"/>
</dbReference>
<dbReference type="NCBIfam" id="TIGR00763">
    <property type="entry name" value="lon"/>
    <property type="match status" value="1"/>
</dbReference>
<dbReference type="Gene3D" id="1.20.58.1480">
    <property type="match status" value="1"/>
</dbReference>
<dbReference type="STRING" id="37360.A0A0G4IVK9"/>
<dbReference type="SUPFAM" id="SSF88697">
    <property type="entry name" value="PUA domain-like"/>
    <property type="match status" value="1"/>
</dbReference>
<dbReference type="GO" id="GO:0005524">
    <property type="term" value="F:ATP binding"/>
    <property type="evidence" value="ECO:0007669"/>
    <property type="project" value="UniProtKB-KW"/>
</dbReference>
<dbReference type="Gene3D" id="3.30.230.10">
    <property type="match status" value="1"/>
</dbReference>
<evidence type="ECO:0000256" key="11">
    <source>
        <dbReference type="PROSITE-ProRule" id="PRU01122"/>
    </source>
</evidence>
<dbReference type="GO" id="GO:0016887">
    <property type="term" value="F:ATP hydrolysis activity"/>
    <property type="evidence" value="ECO:0007669"/>
    <property type="project" value="InterPro"/>
</dbReference>
<feature type="active site" evidence="9 11">
    <location>
        <position position="799"/>
    </location>
</feature>
<dbReference type="PANTHER" id="PTHR43718">
    <property type="entry name" value="LON PROTEASE"/>
    <property type="match status" value="1"/>
</dbReference>
<dbReference type="InterPro" id="IPR054594">
    <property type="entry name" value="Lon_lid"/>
</dbReference>
<feature type="domain" description="Lon proteolytic" evidence="12">
    <location>
        <begin position="663"/>
        <end position="850"/>
    </location>
</feature>
<dbReference type="Gene3D" id="2.30.130.40">
    <property type="entry name" value="LON domain-like"/>
    <property type="match status" value="1"/>
</dbReference>
<gene>
    <name evidence="14" type="ORF">PBRA_001251</name>
    <name evidence="15" type="ORF">PLBR_LOCUS4575</name>
</gene>
<comment type="similarity">
    <text evidence="8 11">Belongs to the peptidase S16 family.</text>
</comment>
<sequence>MSLLRHVRFAGRASTAVVRRRLPPVLSSRAFHASTPLFLSKSSGGEDDGIHVEHIDSGADALSKAMLTTPKDVLVLPLLKRPVFPGIVAPVVVPNDSFAPTLQIIRDNLPMHVGLFLTKDYNAAGSINRIDQIQKTGLLAQVLRVFPHKQGMSQVVLIGLHRVNAMAPKQGVSPFHVEIEALKDETYQAEHDTTVKALTNEIVLAVKELLKLRPMFKEQFTTIIEQSDLSLPGDLADCVAGLTSSDAKSAQAVLEAVSIPERLKLALAMVRKEIEYSEMQVKFNVQVDGAVNKTHRRVVLMDQLKQIKKELGMENDEKDALITKFQNRLAEKDVPENVLATATEEMNKLASLEPSSSEFGVTRNYLDWISILPWGVASEENFNLDKAKQVLNDDHFGLDDVKERILELIAVGALKGSVNGKILCLVGPPGVGKTSIGKSIARALDRKFYRFSVGGMTDVAEIKGHRRTYVGAMPGKVLQALKVTQTCNPVLLIDEIDKMGRGTNGDPGSALLEVLDPEQNKAFLDHYLDLPFDVSSVLFLVTANSLSTIPGPLLDRMEVIELTGYVTQEKIAIAEKYLVPRAMADCGLTADEVKLESSALAGLVTNYCREAGVRHLQQQIEKILRKVTLQVASGLSKSMTVTGDNLVDFVGHPLYTTDRYHERTPPGVVMALAWNSNGGSTMYIESIAGRQIPSGGQPGALQTTGHLGEVMTESTNIAMSFARSFLTKVAPGNDFFDTSNVHMHVPHGGTPKEGPSAGCAMVTSLISLALNQPVQHDLAMTGEVTLTGKVLRIGGVREKTMAARRSGATHIVFPAENFADFQDLPEYIREGVTAHFVSDYSEIFAIAFPDLQDKEHVSDVVAAV</sequence>
<dbReference type="InterPro" id="IPR003111">
    <property type="entry name" value="Lon_prtase_N"/>
</dbReference>
<dbReference type="InterPro" id="IPR015947">
    <property type="entry name" value="PUA-like_sf"/>
</dbReference>
<dbReference type="InterPro" id="IPR027065">
    <property type="entry name" value="Lon_Prtase"/>
</dbReference>
<keyword evidence="6 8" id="KW-0067">ATP-binding</keyword>
<dbReference type="OrthoDB" id="2411602at2759"/>
<dbReference type="Pfam" id="PF22667">
    <property type="entry name" value="Lon_lid"/>
    <property type="match status" value="1"/>
</dbReference>
<reference evidence="14 16" key="1">
    <citation type="submission" date="2015-02" db="EMBL/GenBank/DDBJ databases">
        <authorList>
            <person name="Chooi Y.-H."/>
        </authorList>
    </citation>
    <scope>NUCLEOTIDE SEQUENCE [LARGE SCALE GENOMIC DNA]</scope>
    <source>
        <strain evidence="14">E3</strain>
    </source>
</reference>
<dbReference type="Pfam" id="PF00004">
    <property type="entry name" value="AAA"/>
    <property type="match status" value="1"/>
</dbReference>
<dbReference type="InterPro" id="IPR027417">
    <property type="entry name" value="P-loop_NTPase"/>
</dbReference>
<dbReference type="Pfam" id="PF02190">
    <property type="entry name" value="LON_substr_bdg"/>
    <property type="match status" value="1"/>
</dbReference>
<dbReference type="InterPro" id="IPR014721">
    <property type="entry name" value="Ribsml_uS5_D2-typ_fold_subgr"/>
</dbReference>
<evidence type="ECO:0000256" key="9">
    <source>
        <dbReference type="PIRSR" id="PIRSR001174-1"/>
    </source>
</evidence>
<proteinExistence type="inferred from homology"/>
<dbReference type="Pfam" id="PF05362">
    <property type="entry name" value="Lon_C"/>
    <property type="match status" value="1"/>
</dbReference>
<dbReference type="PIRSF" id="PIRSF001174">
    <property type="entry name" value="Lon_proteas"/>
    <property type="match status" value="1"/>
</dbReference>
<dbReference type="GO" id="GO:0006515">
    <property type="term" value="P:protein quality control for misfolded or incompletely synthesized proteins"/>
    <property type="evidence" value="ECO:0007669"/>
    <property type="project" value="TreeGrafter"/>
</dbReference>
<dbReference type="AlphaFoldDB" id="A0A0G4IVK9"/>
<dbReference type="GO" id="GO:0051131">
    <property type="term" value="P:chaperone-mediated protein complex assembly"/>
    <property type="evidence" value="ECO:0007669"/>
    <property type="project" value="TreeGrafter"/>
</dbReference>
<dbReference type="PROSITE" id="PS51787">
    <property type="entry name" value="LON_N"/>
    <property type="match status" value="1"/>
</dbReference>
<keyword evidence="4 8" id="KW-0378">Hydrolase</keyword>
<dbReference type="PROSITE" id="PS51786">
    <property type="entry name" value="LON_PROTEOLYTIC"/>
    <property type="match status" value="1"/>
</dbReference>
<accession>A0A0G4IVK9</accession>
<keyword evidence="2 8" id="KW-0645">Protease</keyword>
<keyword evidence="5 8" id="KW-0720">Serine protease</keyword>
<keyword evidence="16" id="KW-1185">Reference proteome</keyword>
<dbReference type="PANTHER" id="PTHR43718:SF2">
    <property type="entry name" value="LON PROTEASE HOMOLOG, MITOCHONDRIAL"/>
    <property type="match status" value="1"/>
</dbReference>
<dbReference type="GO" id="GO:0003697">
    <property type="term" value="F:single-stranded DNA binding"/>
    <property type="evidence" value="ECO:0007669"/>
    <property type="project" value="TreeGrafter"/>
</dbReference>
<dbReference type="EMBL" id="CDSF01000090">
    <property type="protein sequence ID" value="CEO99345.1"/>
    <property type="molecule type" value="Genomic_DNA"/>
</dbReference>
<organism evidence="14 16">
    <name type="scientific">Plasmodiophora brassicae</name>
    <name type="common">Clubroot disease agent</name>
    <dbReference type="NCBI Taxonomy" id="37360"/>
    <lineage>
        <taxon>Eukaryota</taxon>
        <taxon>Sar</taxon>
        <taxon>Rhizaria</taxon>
        <taxon>Endomyxa</taxon>
        <taxon>Phytomyxea</taxon>
        <taxon>Plasmodiophorida</taxon>
        <taxon>Plasmodiophoridae</taxon>
        <taxon>Plasmodiophora</taxon>
    </lineage>
</organism>
<feature type="binding site" evidence="10">
    <location>
        <begin position="427"/>
        <end position="434"/>
    </location>
    <ligand>
        <name>ATP</name>
        <dbReference type="ChEBI" id="CHEBI:30616"/>
    </ligand>
</feature>
<dbReference type="SUPFAM" id="SSF54211">
    <property type="entry name" value="Ribosomal protein S5 domain 2-like"/>
    <property type="match status" value="1"/>
</dbReference>
<dbReference type="Gene3D" id="3.40.50.300">
    <property type="entry name" value="P-loop containing nucleotide triphosphate hydrolases"/>
    <property type="match status" value="1"/>
</dbReference>
<evidence type="ECO:0000256" key="5">
    <source>
        <dbReference type="ARBA" id="ARBA00022825"/>
    </source>
</evidence>
<dbReference type="SMART" id="SM00382">
    <property type="entry name" value="AAA"/>
    <property type="match status" value="1"/>
</dbReference>
<evidence type="ECO:0000313" key="15">
    <source>
        <dbReference type="EMBL" id="SPQ97360.1"/>
    </source>
</evidence>
<dbReference type="SUPFAM" id="SSF52540">
    <property type="entry name" value="P-loop containing nucleoside triphosphate hydrolases"/>
    <property type="match status" value="1"/>
</dbReference>
<dbReference type="GO" id="GO:0004252">
    <property type="term" value="F:serine-type endopeptidase activity"/>
    <property type="evidence" value="ECO:0007669"/>
    <property type="project" value="UniProtKB-UniRule"/>
</dbReference>
<reference evidence="15 17" key="2">
    <citation type="submission" date="2018-03" db="EMBL/GenBank/DDBJ databases">
        <authorList>
            <person name="Fogelqvist J."/>
        </authorList>
    </citation>
    <scope>NUCLEOTIDE SEQUENCE [LARGE SCALE GENOMIC DNA]</scope>
</reference>
<dbReference type="Proteomes" id="UP000290189">
    <property type="component" value="Unassembled WGS sequence"/>
</dbReference>
<evidence type="ECO:0000256" key="2">
    <source>
        <dbReference type="ARBA" id="ARBA00022670"/>
    </source>
</evidence>
<dbReference type="EMBL" id="OVEO01000007">
    <property type="protein sequence ID" value="SPQ97360.1"/>
    <property type="molecule type" value="Genomic_DNA"/>
</dbReference>
<dbReference type="GO" id="GO:0007005">
    <property type="term" value="P:mitochondrion organization"/>
    <property type="evidence" value="ECO:0007669"/>
    <property type="project" value="TreeGrafter"/>
</dbReference>